<reference evidence="2 3" key="1">
    <citation type="submission" date="2024-08" db="EMBL/GenBank/DDBJ databases">
        <title>Gnathostoma spinigerum genome.</title>
        <authorList>
            <person name="Gonzalez-Bertolin B."/>
            <person name="Monzon S."/>
            <person name="Zaballos A."/>
            <person name="Jimenez P."/>
            <person name="Dekumyoy P."/>
            <person name="Varona S."/>
            <person name="Cuesta I."/>
            <person name="Sumanam S."/>
            <person name="Adisakwattana P."/>
            <person name="Gasser R.B."/>
            <person name="Hernandez-Gonzalez A."/>
            <person name="Young N.D."/>
            <person name="Perteguer M.J."/>
        </authorList>
    </citation>
    <scope>NUCLEOTIDE SEQUENCE [LARGE SCALE GENOMIC DNA]</scope>
    <source>
        <strain evidence="2">AL3</strain>
        <tissue evidence="2">Liver</tissue>
    </source>
</reference>
<evidence type="ECO:0000313" key="3">
    <source>
        <dbReference type="Proteomes" id="UP001608902"/>
    </source>
</evidence>
<feature type="compositionally biased region" description="Pro residues" evidence="1">
    <location>
        <begin position="189"/>
        <end position="207"/>
    </location>
</feature>
<protein>
    <submittedName>
        <fullName evidence="2">Uncharacterized protein</fullName>
    </submittedName>
</protein>
<feature type="compositionally biased region" description="Low complexity" evidence="1">
    <location>
        <begin position="36"/>
        <end position="51"/>
    </location>
</feature>
<sequence>MVTRGAICSTKKKLGIRYGPLQSGRTRIPEMKNEDYAQSSQESSSYNEASSGLYGNTEACHDEESVQYESSEMLAQSSQTQHYPVYSVYRPLNEFTPEHHTFIPTKTQQMCYENAIPQEDDHYIAENVEYHGNIEGFFDQETVDDEGFGDGEYVVDYGYGQQNIAHSSATQYSIVGHTPEGQPIYAMQSPPPQPQPQQPPPNAPPPYREIYRVIRAPQSTVPCQRLQSDDQEAHVFHGAQANSLQHRNIESFQPSETKIIIHNIKNSELSKRSTTAKTQGESVIPRCGSADVPGTSGGGKHKRKQSSDESSVRQSAKITYI</sequence>
<comment type="caution">
    <text evidence="2">The sequence shown here is derived from an EMBL/GenBank/DDBJ whole genome shotgun (WGS) entry which is preliminary data.</text>
</comment>
<evidence type="ECO:0000313" key="2">
    <source>
        <dbReference type="EMBL" id="MFH4980916.1"/>
    </source>
</evidence>
<feature type="region of interest" description="Disordered" evidence="1">
    <location>
        <begin position="180"/>
        <end position="207"/>
    </location>
</feature>
<feature type="compositionally biased region" description="Polar residues" evidence="1">
    <location>
        <begin position="312"/>
        <end position="321"/>
    </location>
</feature>
<feature type="region of interest" description="Disordered" evidence="1">
    <location>
        <begin position="19"/>
        <end position="56"/>
    </location>
</feature>
<accession>A0ABD6EMA3</accession>
<dbReference type="AlphaFoldDB" id="A0ABD6EMA3"/>
<dbReference type="EMBL" id="JBGFUD010006295">
    <property type="protein sequence ID" value="MFH4980916.1"/>
    <property type="molecule type" value="Genomic_DNA"/>
</dbReference>
<feature type="region of interest" description="Disordered" evidence="1">
    <location>
        <begin position="270"/>
        <end position="321"/>
    </location>
</feature>
<dbReference type="Proteomes" id="UP001608902">
    <property type="component" value="Unassembled WGS sequence"/>
</dbReference>
<organism evidence="2 3">
    <name type="scientific">Gnathostoma spinigerum</name>
    <dbReference type="NCBI Taxonomy" id="75299"/>
    <lineage>
        <taxon>Eukaryota</taxon>
        <taxon>Metazoa</taxon>
        <taxon>Ecdysozoa</taxon>
        <taxon>Nematoda</taxon>
        <taxon>Chromadorea</taxon>
        <taxon>Rhabditida</taxon>
        <taxon>Spirurina</taxon>
        <taxon>Gnathostomatomorpha</taxon>
        <taxon>Gnathostomatoidea</taxon>
        <taxon>Gnathostomatidae</taxon>
        <taxon>Gnathostoma</taxon>
    </lineage>
</organism>
<proteinExistence type="predicted"/>
<keyword evidence="3" id="KW-1185">Reference proteome</keyword>
<feature type="compositionally biased region" description="Polar residues" evidence="1">
    <location>
        <begin position="270"/>
        <end position="281"/>
    </location>
</feature>
<evidence type="ECO:0000256" key="1">
    <source>
        <dbReference type="SAM" id="MobiDB-lite"/>
    </source>
</evidence>
<name>A0ABD6EMA3_9BILA</name>
<gene>
    <name evidence="2" type="ORF">AB6A40_007625</name>
</gene>